<evidence type="ECO:0000256" key="3">
    <source>
        <dbReference type="ARBA" id="ARBA00022448"/>
    </source>
</evidence>
<evidence type="ECO:0000256" key="9">
    <source>
        <dbReference type="ARBA" id="ARBA00023065"/>
    </source>
</evidence>
<keyword evidence="3 12" id="KW-0813">Transport</keyword>
<evidence type="ECO:0000256" key="6">
    <source>
        <dbReference type="ARBA" id="ARBA00022868"/>
    </source>
</evidence>
<organism evidence="13 14">
    <name type="scientific">Steinernema glaseri</name>
    <dbReference type="NCBI Taxonomy" id="37863"/>
    <lineage>
        <taxon>Eukaryota</taxon>
        <taxon>Metazoa</taxon>
        <taxon>Ecdysozoa</taxon>
        <taxon>Nematoda</taxon>
        <taxon>Chromadorea</taxon>
        <taxon>Rhabditida</taxon>
        <taxon>Tylenchina</taxon>
        <taxon>Panagrolaimomorpha</taxon>
        <taxon>Strongyloidoidea</taxon>
        <taxon>Steinernematidae</taxon>
        <taxon>Steinernema</taxon>
    </lineage>
</organism>
<dbReference type="GO" id="GO:0005243">
    <property type="term" value="F:gap junction channel activity"/>
    <property type="evidence" value="ECO:0007669"/>
    <property type="project" value="TreeGrafter"/>
</dbReference>
<reference evidence="14" key="1">
    <citation type="submission" date="2016-11" db="UniProtKB">
        <authorList>
            <consortium name="WormBaseParasite"/>
        </authorList>
    </citation>
    <scope>IDENTIFICATION</scope>
</reference>
<comment type="similarity">
    <text evidence="12">Belongs to the pannexin family.</text>
</comment>
<keyword evidence="10 12" id="KW-0472">Membrane</keyword>
<evidence type="ECO:0000256" key="1">
    <source>
        <dbReference type="ARBA" id="ARBA00004610"/>
    </source>
</evidence>
<keyword evidence="4" id="KW-1003">Cell membrane</keyword>
<keyword evidence="13" id="KW-1185">Reference proteome</keyword>
<evidence type="ECO:0000256" key="5">
    <source>
        <dbReference type="ARBA" id="ARBA00022692"/>
    </source>
</evidence>
<feature type="transmembrane region" description="Helical" evidence="12">
    <location>
        <begin position="259"/>
        <end position="283"/>
    </location>
</feature>
<protein>
    <recommendedName>
        <fullName evidence="12">Innexin</fullName>
    </recommendedName>
</protein>
<evidence type="ECO:0000256" key="7">
    <source>
        <dbReference type="ARBA" id="ARBA00022949"/>
    </source>
</evidence>
<sequence length="365" mass="42371">MLVDIPQLSNFLKSLKAAVLDDVVDRLNYFYTSFMIAFFATIVATKQHFGSPINCLTSSEFPSHWNAFVHQYCFITGTYDFKELHQRTALREHGYYQWIPFVLFGMALMFYVPHLIWKLLQKWSSLDLKTAVAESIKARSLVGEQRAETIKKVVDYAKRYLNAPNFGMLGMSGRFGMYSSVAYVFSKIWLINFFYGEQDYMWGYKLITGGFGTDPNMPTPFPRLTHCKFDVRDVGNTRPYEADCVIMINILNEKIFLVIWIWLHFVLVVTVLNMLYTLVALFIPAMRRRIIENHLCLGYGKKNSSCFDICNDTNKERTLLKEFTTSAMSVDGLQLIRFIKNQAGGLVAHEVIRGIWKEFVEERQR</sequence>
<keyword evidence="11 12" id="KW-0407">Ion channel</keyword>
<comment type="caution">
    <text evidence="12">Lacks conserved residue(s) required for the propagation of feature annotation.</text>
</comment>
<evidence type="ECO:0000313" key="13">
    <source>
        <dbReference type="Proteomes" id="UP000095287"/>
    </source>
</evidence>
<feature type="transmembrane region" description="Helical" evidence="12">
    <location>
        <begin position="175"/>
        <end position="195"/>
    </location>
</feature>
<evidence type="ECO:0000256" key="12">
    <source>
        <dbReference type="RuleBase" id="RU010713"/>
    </source>
</evidence>
<evidence type="ECO:0000256" key="4">
    <source>
        <dbReference type="ARBA" id="ARBA00022475"/>
    </source>
</evidence>
<accession>A0A1I8AGF2</accession>
<keyword evidence="9 12" id="KW-0406">Ion transport</keyword>
<dbReference type="GO" id="GO:0034220">
    <property type="term" value="P:monoatomic ion transmembrane transport"/>
    <property type="evidence" value="ECO:0007669"/>
    <property type="project" value="UniProtKB-KW"/>
</dbReference>
<dbReference type="GO" id="GO:0005921">
    <property type="term" value="C:gap junction"/>
    <property type="evidence" value="ECO:0007669"/>
    <property type="project" value="UniProtKB-SubCell"/>
</dbReference>
<dbReference type="WBParaSite" id="L893_g5679.t1">
    <property type="protein sequence ID" value="L893_g5679.t1"/>
    <property type="gene ID" value="L893_g5679"/>
</dbReference>
<dbReference type="PANTHER" id="PTHR11893">
    <property type="entry name" value="INNEXIN"/>
    <property type="match status" value="1"/>
</dbReference>
<gene>
    <name evidence="12" type="primary">inx</name>
</gene>
<dbReference type="PRINTS" id="PR01262">
    <property type="entry name" value="INNEXIN"/>
</dbReference>
<comment type="subcellular location">
    <subcellularLocation>
        <location evidence="1">Cell junction</location>
        <location evidence="1">Gap junction</location>
    </subcellularLocation>
    <subcellularLocation>
        <location evidence="2 12">Cell membrane</location>
        <topology evidence="2 12">Multi-pass membrane protein</topology>
    </subcellularLocation>
</comment>
<evidence type="ECO:0000313" key="14">
    <source>
        <dbReference type="WBParaSite" id="L893_g5679.t1"/>
    </source>
</evidence>
<dbReference type="PROSITE" id="PS51013">
    <property type="entry name" value="PANNEXIN"/>
    <property type="match status" value="1"/>
</dbReference>
<evidence type="ECO:0000256" key="11">
    <source>
        <dbReference type="ARBA" id="ARBA00023303"/>
    </source>
</evidence>
<dbReference type="GO" id="GO:0005886">
    <property type="term" value="C:plasma membrane"/>
    <property type="evidence" value="ECO:0007669"/>
    <property type="project" value="UniProtKB-SubCell"/>
</dbReference>
<feature type="transmembrane region" description="Helical" evidence="12">
    <location>
        <begin position="95"/>
        <end position="117"/>
    </location>
</feature>
<dbReference type="Pfam" id="PF00876">
    <property type="entry name" value="Innexin"/>
    <property type="match status" value="1"/>
</dbReference>
<evidence type="ECO:0000256" key="2">
    <source>
        <dbReference type="ARBA" id="ARBA00004651"/>
    </source>
</evidence>
<evidence type="ECO:0000256" key="10">
    <source>
        <dbReference type="ARBA" id="ARBA00023136"/>
    </source>
</evidence>
<keyword evidence="8 12" id="KW-1133">Transmembrane helix</keyword>
<dbReference type="Proteomes" id="UP000095287">
    <property type="component" value="Unplaced"/>
</dbReference>
<dbReference type="PANTHER" id="PTHR11893:SF20">
    <property type="entry name" value="INNEXIN-3"/>
    <property type="match status" value="1"/>
</dbReference>
<dbReference type="InterPro" id="IPR000990">
    <property type="entry name" value="Innexin"/>
</dbReference>
<keyword evidence="6" id="KW-0303">Gap junction</keyword>
<dbReference type="AlphaFoldDB" id="A0A1I8AGF2"/>
<keyword evidence="5 12" id="KW-0812">Transmembrane</keyword>
<comment type="function">
    <text evidence="12">Structural component of the gap junctions.</text>
</comment>
<proteinExistence type="inferred from homology"/>
<keyword evidence="7" id="KW-0965">Cell junction</keyword>
<name>A0A1I8AGF2_9BILA</name>
<evidence type="ECO:0000256" key="8">
    <source>
        <dbReference type="ARBA" id="ARBA00022989"/>
    </source>
</evidence>